<keyword evidence="6" id="KW-0131">Cell cycle</keyword>
<accession>A0ABU7FWH2</accession>
<reference evidence="7" key="1">
    <citation type="submission" date="2024-01" db="EMBL/GenBank/DDBJ databases">
        <title>First draft genome sequence data of TA4-1, the type strain of Gram-positive actinobacterium Streptomyces chiangmaiensis.</title>
        <authorList>
            <person name="Yasawong M."/>
            <person name="Nantapong N."/>
        </authorList>
    </citation>
    <scope>NUCLEOTIDE SEQUENCE</scope>
    <source>
        <strain evidence="7">TA4-1</strain>
    </source>
</reference>
<dbReference type="EMBL" id="JAYWVC010000321">
    <property type="protein sequence ID" value="MED7828143.1"/>
    <property type="molecule type" value="Genomic_DNA"/>
</dbReference>
<evidence type="ECO:0000313" key="7">
    <source>
        <dbReference type="EMBL" id="MED7828143.1"/>
    </source>
</evidence>
<sequence>MGYPDLELNIGLTLAVACDLHVRVPVRFSYACADPYAVQVSFNITPDRVVHWTFARELLDQGMKAAVGLGDVRVAPIGPLLDQHFSIELQPPDGYARLEGPVAPIKAWIAKTHEAVPAGSETALVNIDRFLEELLAR</sequence>
<dbReference type="InterPro" id="IPR006776">
    <property type="entry name" value="SsgB"/>
</dbReference>
<dbReference type="RefSeq" id="WP_329512501.1">
    <property type="nucleotide sequence ID" value="NZ_BAAAYZ010000155.1"/>
</dbReference>
<evidence type="ECO:0000256" key="6">
    <source>
        <dbReference type="ARBA" id="ARBA00023306"/>
    </source>
</evidence>
<evidence type="ECO:0000256" key="3">
    <source>
        <dbReference type="ARBA" id="ARBA00022618"/>
    </source>
</evidence>
<keyword evidence="8" id="KW-1185">Reference proteome</keyword>
<evidence type="ECO:0000256" key="4">
    <source>
        <dbReference type="ARBA" id="ARBA00022969"/>
    </source>
</evidence>
<evidence type="ECO:0000256" key="5">
    <source>
        <dbReference type="ARBA" id="ARBA00023210"/>
    </source>
</evidence>
<gene>
    <name evidence="7" type="ORF">VXC91_41270</name>
</gene>
<evidence type="ECO:0000256" key="1">
    <source>
        <dbReference type="ARBA" id="ARBA00004431"/>
    </source>
</evidence>
<dbReference type="InterPro" id="IPR038658">
    <property type="entry name" value="SsgB_sf"/>
</dbReference>
<dbReference type="Proteomes" id="UP001333996">
    <property type="component" value="Unassembled WGS sequence"/>
</dbReference>
<proteinExistence type="inferred from homology"/>
<evidence type="ECO:0000256" key="2">
    <source>
        <dbReference type="ARBA" id="ARBA00009323"/>
    </source>
</evidence>
<comment type="caution">
    <text evidence="7">The sequence shown here is derived from an EMBL/GenBank/DDBJ whole genome shotgun (WGS) entry which is preliminary data.</text>
</comment>
<dbReference type="Gene3D" id="2.30.31.20">
    <property type="entry name" value="Sporulation-specific cell division protein SsgB"/>
    <property type="match status" value="1"/>
</dbReference>
<comment type="similarity">
    <text evidence="2">Belongs to the SsgA family.</text>
</comment>
<comment type="subcellular location">
    <subcellularLocation>
        <location evidence="1">Cell septum</location>
    </subcellularLocation>
</comment>
<name>A0ABU7FWH2_9ACTN</name>
<evidence type="ECO:0000313" key="8">
    <source>
        <dbReference type="Proteomes" id="UP001333996"/>
    </source>
</evidence>
<keyword evidence="5" id="KW-0717">Septation</keyword>
<protein>
    <submittedName>
        <fullName evidence="7">SsgA family sporulation/cell division regulator</fullName>
    </submittedName>
</protein>
<keyword evidence="4" id="KW-0749">Sporulation</keyword>
<keyword evidence="3" id="KW-0132">Cell division</keyword>
<dbReference type="Pfam" id="PF04686">
    <property type="entry name" value="SsgA"/>
    <property type="match status" value="1"/>
</dbReference>
<organism evidence="7 8">
    <name type="scientific">Streptomyces chiangmaiensis</name>
    <dbReference type="NCBI Taxonomy" id="766497"/>
    <lineage>
        <taxon>Bacteria</taxon>
        <taxon>Bacillati</taxon>
        <taxon>Actinomycetota</taxon>
        <taxon>Actinomycetes</taxon>
        <taxon>Kitasatosporales</taxon>
        <taxon>Streptomycetaceae</taxon>
        <taxon>Streptomyces</taxon>
    </lineage>
</organism>